<evidence type="ECO:0000313" key="2">
    <source>
        <dbReference type="EMBL" id="KAJ1185151.1"/>
    </source>
</evidence>
<evidence type="ECO:0000313" key="3">
    <source>
        <dbReference type="Proteomes" id="UP001066276"/>
    </source>
</evidence>
<proteinExistence type="predicted"/>
<gene>
    <name evidence="2" type="ORF">NDU88_001946</name>
</gene>
<organism evidence="2 3">
    <name type="scientific">Pleurodeles waltl</name>
    <name type="common">Iberian ribbed newt</name>
    <dbReference type="NCBI Taxonomy" id="8319"/>
    <lineage>
        <taxon>Eukaryota</taxon>
        <taxon>Metazoa</taxon>
        <taxon>Chordata</taxon>
        <taxon>Craniata</taxon>
        <taxon>Vertebrata</taxon>
        <taxon>Euteleostomi</taxon>
        <taxon>Amphibia</taxon>
        <taxon>Batrachia</taxon>
        <taxon>Caudata</taxon>
        <taxon>Salamandroidea</taxon>
        <taxon>Salamandridae</taxon>
        <taxon>Pleurodelinae</taxon>
        <taxon>Pleurodeles</taxon>
    </lineage>
</organism>
<feature type="region of interest" description="Disordered" evidence="1">
    <location>
        <begin position="1"/>
        <end position="69"/>
    </location>
</feature>
<protein>
    <submittedName>
        <fullName evidence="2">Uncharacterized protein</fullName>
    </submittedName>
</protein>
<evidence type="ECO:0000256" key="1">
    <source>
        <dbReference type="SAM" id="MobiDB-lite"/>
    </source>
</evidence>
<accession>A0AAV7U9D0</accession>
<feature type="compositionally biased region" description="Polar residues" evidence="1">
    <location>
        <begin position="40"/>
        <end position="64"/>
    </location>
</feature>
<name>A0AAV7U9D0_PLEWA</name>
<dbReference type="AlphaFoldDB" id="A0AAV7U9D0"/>
<keyword evidence="3" id="KW-1185">Reference proteome</keyword>
<sequence length="110" mass="11412">MGTTQPGCNLNYKPGGTTQGAAKQSRRPGTALWGERDLAATTSANTLSSKRAGSQGQPAGTQPGCTVGDVTRVEQQNSNRAQPNRGDTTLATAIEGSEATQLNMQNHRGN</sequence>
<dbReference type="Proteomes" id="UP001066276">
    <property type="component" value="Chromosome 3_1"/>
</dbReference>
<dbReference type="EMBL" id="JANPWB010000005">
    <property type="protein sequence ID" value="KAJ1185151.1"/>
    <property type="molecule type" value="Genomic_DNA"/>
</dbReference>
<reference evidence="2" key="1">
    <citation type="journal article" date="2022" name="bioRxiv">
        <title>Sequencing and chromosome-scale assembly of the giantPleurodeles waltlgenome.</title>
        <authorList>
            <person name="Brown T."/>
            <person name="Elewa A."/>
            <person name="Iarovenko S."/>
            <person name="Subramanian E."/>
            <person name="Araus A.J."/>
            <person name="Petzold A."/>
            <person name="Susuki M."/>
            <person name="Suzuki K.-i.T."/>
            <person name="Hayashi T."/>
            <person name="Toyoda A."/>
            <person name="Oliveira C."/>
            <person name="Osipova E."/>
            <person name="Leigh N.D."/>
            <person name="Simon A."/>
            <person name="Yun M.H."/>
        </authorList>
    </citation>
    <scope>NUCLEOTIDE SEQUENCE</scope>
    <source>
        <strain evidence="2">20211129_DDA</strain>
        <tissue evidence="2">Liver</tissue>
    </source>
</reference>
<comment type="caution">
    <text evidence="2">The sequence shown here is derived from an EMBL/GenBank/DDBJ whole genome shotgun (WGS) entry which is preliminary data.</text>
</comment>